<accession>A0A067QAD1</accession>
<gene>
    <name evidence="1" type="ORF">JAAARDRAFT_52043</name>
</gene>
<evidence type="ECO:0000313" key="2">
    <source>
        <dbReference type="Proteomes" id="UP000027265"/>
    </source>
</evidence>
<protein>
    <submittedName>
        <fullName evidence="1">Uncharacterized protein</fullName>
    </submittedName>
</protein>
<reference evidence="2" key="1">
    <citation type="journal article" date="2014" name="Proc. Natl. Acad. Sci. U.S.A.">
        <title>Extensive sampling of basidiomycete genomes demonstrates inadequacy of the white-rot/brown-rot paradigm for wood decay fungi.</title>
        <authorList>
            <person name="Riley R."/>
            <person name="Salamov A.A."/>
            <person name="Brown D.W."/>
            <person name="Nagy L.G."/>
            <person name="Floudas D."/>
            <person name="Held B.W."/>
            <person name="Levasseur A."/>
            <person name="Lombard V."/>
            <person name="Morin E."/>
            <person name="Otillar R."/>
            <person name="Lindquist E.A."/>
            <person name="Sun H."/>
            <person name="LaButti K.M."/>
            <person name="Schmutz J."/>
            <person name="Jabbour D."/>
            <person name="Luo H."/>
            <person name="Baker S.E."/>
            <person name="Pisabarro A.G."/>
            <person name="Walton J.D."/>
            <person name="Blanchette R.A."/>
            <person name="Henrissat B."/>
            <person name="Martin F."/>
            <person name="Cullen D."/>
            <person name="Hibbett D.S."/>
            <person name="Grigoriev I.V."/>
        </authorList>
    </citation>
    <scope>NUCLEOTIDE SEQUENCE [LARGE SCALE GENOMIC DNA]</scope>
    <source>
        <strain evidence="2">MUCL 33604</strain>
    </source>
</reference>
<proteinExistence type="predicted"/>
<dbReference type="HOGENOM" id="CLU_2146228_0_0_1"/>
<dbReference type="STRING" id="933084.A0A067QAD1"/>
<keyword evidence="2" id="KW-1185">Reference proteome</keyword>
<dbReference type="OrthoDB" id="5945905at2759"/>
<sequence length="112" mass="12624">MEDGLRERAQLLLASLPLLSGIPDLPPFLQPTTLPLIIASGNSPSPPEQGGQRITELWVWSLKDRDCAWRFHYTASEIFQMVEVLDIPDKFVTASRYSFPGFEAFCLLCAHF</sequence>
<dbReference type="EMBL" id="KL197709">
    <property type="protein sequence ID" value="KDQ64013.1"/>
    <property type="molecule type" value="Genomic_DNA"/>
</dbReference>
<dbReference type="AlphaFoldDB" id="A0A067QAD1"/>
<organism evidence="1 2">
    <name type="scientific">Jaapia argillacea MUCL 33604</name>
    <dbReference type="NCBI Taxonomy" id="933084"/>
    <lineage>
        <taxon>Eukaryota</taxon>
        <taxon>Fungi</taxon>
        <taxon>Dikarya</taxon>
        <taxon>Basidiomycota</taxon>
        <taxon>Agaricomycotina</taxon>
        <taxon>Agaricomycetes</taxon>
        <taxon>Agaricomycetidae</taxon>
        <taxon>Jaapiales</taxon>
        <taxon>Jaapiaceae</taxon>
        <taxon>Jaapia</taxon>
    </lineage>
</organism>
<dbReference type="Proteomes" id="UP000027265">
    <property type="component" value="Unassembled WGS sequence"/>
</dbReference>
<evidence type="ECO:0000313" key="1">
    <source>
        <dbReference type="EMBL" id="KDQ64013.1"/>
    </source>
</evidence>
<dbReference type="InParanoid" id="A0A067QAD1"/>
<name>A0A067QAD1_9AGAM</name>